<dbReference type="SUPFAM" id="SSF51197">
    <property type="entry name" value="Clavaminate synthase-like"/>
    <property type="match status" value="2"/>
</dbReference>
<dbReference type="GO" id="GO:0016706">
    <property type="term" value="F:2-oxoglutarate-dependent dioxygenase activity"/>
    <property type="evidence" value="ECO:0007669"/>
    <property type="project" value="UniProtKB-ARBA"/>
</dbReference>
<evidence type="ECO:0000313" key="6">
    <source>
        <dbReference type="Proteomes" id="UP000834106"/>
    </source>
</evidence>
<name>A0AAD2DRW5_9LAMI</name>
<keyword evidence="3" id="KW-0408">Iron</keyword>
<evidence type="ECO:0000313" key="5">
    <source>
        <dbReference type="EMBL" id="CAI9761396.1"/>
    </source>
</evidence>
<keyword evidence="2" id="KW-0560">Oxidoreductase</keyword>
<keyword evidence="6" id="KW-1185">Reference proteome</keyword>
<organism evidence="5 6">
    <name type="scientific">Fraxinus pennsylvanica</name>
    <dbReference type="NCBI Taxonomy" id="56036"/>
    <lineage>
        <taxon>Eukaryota</taxon>
        <taxon>Viridiplantae</taxon>
        <taxon>Streptophyta</taxon>
        <taxon>Embryophyta</taxon>
        <taxon>Tracheophyta</taxon>
        <taxon>Spermatophyta</taxon>
        <taxon>Magnoliopsida</taxon>
        <taxon>eudicotyledons</taxon>
        <taxon>Gunneridae</taxon>
        <taxon>Pentapetalae</taxon>
        <taxon>asterids</taxon>
        <taxon>lamiids</taxon>
        <taxon>Lamiales</taxon>
        <taxon>Oleaceae</taxon>
        <taxon>Oleeae</taxon>
        <taxon>Fraxinus</taxon>
    </lineage>
</organism>
<evidence type="ECO:0000256" key="1">
    <source>
        <dbReference type="ARBA" id="ARBA00022723"/>
    </source>
</evidence>
<proteinExistence type="predicted"/>
<dbReference type="AlphaFoldDB" id="A0AAD2DRW5"/>
<dbReference type="InterPro" id="IPR027443">
    <property type="entry name" value="IPNS-like_sf"/>
</dbReference>
<dbReference type="PANTHER" id="PTHR10209">
    <property type="entry name" value="OXIDOREDUCTASE, 2OG-FE II OXYGENASE FAMILY PROTEIN"/>
    <property type="match status" value="1"/>
</dbReference>
<keyword evidence="1" id="KW-0479">Metal-binding</keyword>
<dbReference type="Gene3D" id="2.60.120.330">
    <property type="entry name" value="B-lactam Antibiotic, Isopenicillin N Synthase, Chain"/>
    <property type="match status" value="2"/>
</dbReference>
<evidence type="ECO:0000256" key="3">
    <source>
        <dbReference type="ARBA" id="ARBA00023004"/>
    </source>
</evidence>
<dbReference type="PANTHER" id="PTHR10209:SF714">
    <property type="entry name" value="1-AMINOCYCLOPROPANE-1-CARBOXYLATE OXIDASE HOMOLOG 11-RELATED"/>
    <property type="match status" value="1"/>
</dbReference>
<reference evidence="5" key="1">
    <citation type="submission" date="2023-05" db="EMBL/GenBank/DDBJ databases">
        <authorList>
            <person name="Huff M."/>
        </authorList>
    </citation>
    <scope>NUCLEOTIDE SEQUENCE</scope>
</reference>
<evidence type="ECO:0000256" key="2">
    <source>
        <dbReference type="ARBA" id="ARBA00023002"/>
    </source>
</evidence>
<feature type="domain" description="Non-haem dioxygenase N-terminal" evidence="4">
    <location>
        <begin position="61"/>
        <end position="137"/>
    </location>
</feature>
<dbReference type="Proteomes" id="UP000834106">
    <property type="component" value="Chromosome 5"/>
</dbReference>
<sequence>MVVTSNGKYDWAKEVKEFDETKAGVKGLVDAGVAKIPQFFVHPPESLATPGKTAKNVQLELPTIDFEGVETGGARRKEVVDQIRKAARMWGFFRIVNHCIPLHIMDAMLEAVKRFHEQPVEEKKPLYTADSRQRIISNDKSVSVEHRVLAQSVGPRISVACFFYPSLRAGAKPFAPIKEILSDENPTIYREFLFKEYCEYYKTKGQDVSSALPRYRIEGIIP</sequence>
<accession>A0AAD2DRW5</accession>
<dbReference type="EMBL" id="OU503040">
    <property type="protein sequence ID" value="CAI9761396.1"/>
    <property type="molecule type" value="Genomic_DNA"/>
</dbReference>
<gene>
    <name evidence="5" type="ORF">FPE_LOCUS8826</name>
</gene>
<evidence type="ECO:0000259" key="4">
    <source>
        <dbReference type="Pfam" id="PF14226"/>
    </source>
</evidence>
<protein>
    <recommendedName>
        <fullName evidence="4">Non-haem dioxygenase N-terminal domain-containing protein</fullName>
    </recommendedName>
</protein>
<dbReference type="GO" id="GO:0046872">
    <property type="term" value="F:metal ion binding"/>
    <property type="evidence" value="ECO:0007669"/>
    <property type="project" value="UniProtKB-KW"/>
</dbReference>
<dbReference type="InterPro" id="IPR026992">
    <property type="entry name" value="DIOX_N"/>
</dbReference>
<dbReference type="Pfam" id="PF14226">
    <property type="entry name" value="DIOX_N"/>
    <property type="match status" value="1"/>
</dbReference>